<protein>
    <submittedName>
        <fullName evidence="1">Uncharacterized protein</fullName>
    </submittedName>
</protein>
<dbReference type="EMBL" id="CABWMV010000024">
    <property type="protein sequence ID" value="VXC83659.1"/>
    <property type="molecule type" value="Genomic_DNA"/>
</dbReference>
<sequence length="40" mass="4771">MIDPKVLKLERNYLTNCESKFKGTSNQDVPFFLCRVKFLF</sequence>
<name>A0A654BTQ2_SPHMU</name>
<organism evidence="1 2">
    <name type="scientific">Sphingobacterium multivorum</name>
    <dbReference type="NCBI Taxonomy" id="28454"/>
    <lineage>
        <taxon>Bacteria</taxon>
        <taxon>Pseudomonadati</taxon>
        <taxon>Bacteroidota</taxon>
        <taxon>Sphingobacteriia</taxon>
        <taxon>Sphingobacteriales</taxon>
        <taxon>Sphingobacteriaceae</taxon>
        <taxon>Sphingobacterium</taxon>
    </lineage>
</organism>
<dbReference type="AlphaFoldDB" id="A0A654BTQ2"/>
<evidence type="ECO:0000313" key="1">
    <source>
        <dbReference type="EMBL" id="VXC83659.1"/>
    </source>
</evidence>
<proteinExistence type="predicted"/>
<accession>A0A654BTQ2</accession>
<reference evidence="1 2" key="1">
    <citation type="submission" date="2019-10" db="EMBL/GenBank/DDBJ databases">
        <authorList>
            <person name="Karimi E."/>
        </authorList>
    </citation>
    <scope>NUCLEOTIDE SEQUENCE [LARGE SCALE GENOMIC DNA]</scope>
    <source>
        <strain evidence="1">Sphingobacterium sp. 8BC</strain>
    </source>
</reference>
<evidence type="ECO:0000313" key="2">
    <source>
        <dbReference type="Proteomes" id="UP000432350"/>
    </source>
</evidence>
<dbReference type="Proteomes" id="UP000432350">
    <property type="component" value="Unassembled WGS sequence"/>
</dbReference>
<gene>
    <name evidence="1" type="ORF">SPHINGO8BC_50353</name>
</gene>